<dbReference type="RefSeq" id="WP_183217515.1">
    <property type="nucleotide sequence ID" value="NZ_BMPW01000002.1"/>
</dbReference>
<keyword evidence="3" id="KW-1003">Cell membrane</keyword>
<feature type="transmembrane region" description="Helical" evidence="10">
    <location>
        <begin position="286"/>
        <end position="305"/>
    </location>
</feature>
<name>A0A7W5FCT1_9ACTN</name>
<feature type="transmembrane region" description="Helical" evidence="10">
    <location>
        <begin position="22"/>
        <end position="41"/>
    </location>
</feature>
<dbReference type="GO" id="GO:0005886">
    <property type="term" value="C:plasma membrane"/>
    <property type="evidence" value="ECO:0007669"/>
    <property type="project" value="UniProtKB-SubCell"/>
</dbReference>
<feature type="transmembrane region" description="Helical" evidence="10">
    <location>
        <begin position="112"/>
        <end position="132"/>
    </location>
</feature>
<feature type="transmembrane region" description="Helical" evidence="10">
    <location>
        <begin position="48"/>
        <end position="65"/>
    </location>
</feature>
<reference evidence="11 12" key="1">
    <citation type="submission" date="2020-08" db="EMBL/GenBank/DDBJ databases">
        <title>Genomic Encyclopedia of Type Strains, Phase III (KMG-III): the genomes of soil and plant-associated and newly described type strains.</title>
        <authorList>
            <person name="Whitman W."/>
        </authorList>
    </citation>
    <scope>NUCLEOTIDE SEQUENCE [LARGE SCALE GENOMIC DNA]</scope>
    <source>
        <strain evidence="11 12">CECT 3287</strain>
    </source>
</reference>
<evidence type="ECO:0000256" key="5">
    <source>
        <dbReference type="ARBA" id="ARBA00022692"/>
    </source>
</evidence>
<comment type="similarity">
    <text evidence="9">Belongs to the binding-protein-dependent transport system permease family. LivHM subfamily.</text>
</comment>
<dbReference type="GO" id="GO:0015190">
    <property type="term" value="F:L-leucine transmembrane transporter activity"/>
    <property type="evidence" value="ECO:0007669"/>
    <property type="project" value="TreeGrafter"/>
</dbReference>
<evidence type="ECO:0000256" key="2">
    <source>
        <dbReference type="ARBA" id="ARBA00022448"/>
    </source>
</evidence>
<feature type="transmembrane region" description="Helical" evidence="10">
    <location>
        <begin position="71"/>
        <end position="100"/>
    </location>
</feature>
<dbReference type="InterPro" id="IPR052157">
    <property type="entry name" value="BCAA_transport_permease"/>
</dbReference>
<evidence type="ECO:0000256" key="9">
    <source>
        <dbReference type="ARBA" id="ARBA00037998"/>
    </source>
</evidence>
<keyword evidence="12" id="KW-1185">Reference proteome</keyword>
<evidence type="ECO:0000313" key="11">
    <source>
        <dbReference type="EMBL" id="MBB3093611.1"/>
    </source>
</evidence>
<keyword evidence="6" id="KW-0029">Amino-acid transport</keyword>
<protein>
    <submittedName>
        <fullName evidence="11">Branched-chain amino acid transport system permease protein</fullName>
    </submittedName>
</protein>
<dbReference type="InterPro" id="IPR001851">
    <property type="entry name" value="ABC_transp_permease"/>
</dbReference>
<evidence type="ECO:0000256" key="7">
    <source>
        <dbReference type="ARBA" id="ARBA00022989"/>
    </source>
</evidence>
<keyword evidence="2" id="KW-0813">Transport</keyword>
<evidence type="ECO:0000256" key="1">
    <source>
        <dbReference type="ARBA" id="ARBA00004651"/>
    </source>
</evidence>
<gene>
    <name evidence="11" type="ORF">FHR83_001260</name>
</gene>
<evidence type="ECO:0000256" key="10">
    <source>
        <dbReference type="SAM" id="Phobius"/>
    </source>
</evidence>
<feature type="transmembrane region" description="Helical" evidence="10">
    <location>
        <begin position="262"/>
        <end position="280"/>
    </location>
</feature>
<keyword evidence="8 10" id="KW-0472">Membrane</keyword>
<dbReference type="GO" id="GO:0015192">
    <property type="term" value="F:L-phenylalanine transmembrane transporter activity"/>
    <property type="evidence" value="ECO:0007669"/>
    <property type="project" value="TreeGrafter"/>
</dbReference>
<keyword evidence="5 10" id="KW-0812">Transmembrane</keyword>
<dbReference type="EMBL" id="JACHXF010000002">
    <property type="protein sequence ID" value="MBB3093611.1"/>
    <property type="molecule type" value="Genomic_DNA"/>
</dbReference>
<dbReference type="PANTHER" id="PTHR11795:SF371">
    <property type="entry name" value="HIGH-AFFINITY BRANCHED-CHAIN AMINO ACID TRANSPORT SYSTEM PERMEASE PROTEIN LIVH"/>
    <property type="match status" value="1"/>
</dbReference>
<evidence type="ECO:0000256" key="8">
    <source>
        <dbReference type="ARBA" id="ARBA00023136"/>
    </source>
</evidence>
<dbReference type="GO" id="GO:0005304">
    <property type="term" value="F:L-valine transmembrane transporter activity"/>
    <property type="evidence" value="ECO:0007669"/>
    <property type="project" value="TreeGrafter"/>
</dbReference>
<dbReference type="CDD" id="cd06582">
    <property type="entry name" value="TM_PBP1_LivH_like"/>
    <property type="match status" value="1"/>
</dbReference>
<feature type="transmembrane region" description="Helical" evidence="10">
    <location>
        <begin position="235"/>
        <end position="255"/>
    </location>
</feature>
<feature type="transmembrane region" description="Helical" evidence="10">
    <location>
        <begin position="160"/>
        <end position="179"/>
    </location>
</feature>
<keyword evidence="7 10" id="KW-1133">Transmembrane helix</keyword>
<proteinExistence type="inferred from homology"/>
<comment type="subcellular location">
    <subcellularLocation>
        <location evidence="1">Cell membrane</location>
        <topology evidence="1">Multi-pass membrane protein</topology>
    </subcellularLocation>
</comment>
<comment type="caution">
    <text evidence="11">The sequence shown here is derived from an EMBL/GenBank/DDBJ whole genome shotgun (WGS) entry which is preliminary data.</text>
</comment>
<keyword evidence="4" id="KW-0997">Cell inner membrane</keyword>
<evidence type="ECO:0000313" key="12">
    <source>
        <dbReference type="Proteomes" id="UP000590749"/>
    </source>
</evidence>
<dbReference type="GO" id="GO:0015188">
    <property type="term" value="F:L-isoleucine transmembrane transporter activity"/>
    <property type="evidence" value="ECO:0007669"/>
    <property type="project" value="TreeGrafter"/>
</dbReference>
<dbReference type="GO" id="GO:1903806">
    <property type="term" value="P:L-isoleucine import across plasma membrane"/>
    <property type="evidence" value="ECO:0007669"/>
    <property type="project" value="TreeGrafter"/>
</dbReference>
<dbReference type="Proteomes" id="UP000590749">
    <property type="component" value="Unassembled WGS sequence"/>
</dbReference>
<dbReference type="GO" id="GO:0015808">
    <property type="term" value="P:L-alanine transport"/>
    <property type="evidence" value="ECO:0007669"/>
    <property type="project" value="TreeGrafter"/>
</dbReference>
<dbReference type="GO" id="GO:0042941">
    <property type="term" value="P:D-alanine transmembrane transport"/>
    <property type="evidence" value="ECO:0007669"/>
    <property type="project" value="TreeGrafter"/>
</dbReference>
<evidence type="ECO:0000256" key="4">
    <source>
        <dbReference type="ARBA" id="ARBA00022519"/>
    </source>
</evidence>
<feature type="transmembrane region" description="Helical" evidence="10">
    <location>
        <begin position="208"/>
        <end position="229"/>
    </location>
</feature>
<dbReference type="PANTHER" id="PTHR11795">
    <property type="entry name" value="BRANCHED-CHAIN AMINO ACID TRANSPORT SYSTEM PERMEASE PROTEIN LIVH"/>
    <property type="match status" value="1"/>
</dbReference>
<dbReference type="AlphaFoldDB" id="A0A7W5FCT1"/>
<dbReference type="Pfam" id="PF02653">
    <property type="entry name" value="BPD_transp_2"/>
    <property type="match status" value="1"/>
</dbReference>
<evidence type="ECO:0000256" key="3">
    <source>
        <dbReference type="ARBA" id="ARBA00022475"/>
    </source>
</evidence>
<organism evidence="11 12">
    <name type="scientific">Actinoplanes campanulatus</name>
    <dbReference type="NCBI Taxonomy" id="113559"/>
    <lineage>
        <taxon>Bacteria</taxon>
        <taxon>Bacillati</taxon>
        <taxon>Actinomycetota</taxon>
        <taxon>Actinomycetes</taxon>
        <taxon>Micromonosporales</taxon>
        <taxon>Micromonosporaceae</taxon>
        <taxon>Actinoplanes</taxon>
    </lineage>
</organism>
<sequence>MNFDELFGHLGQHTVDGLSKGAIYALVALGYTLVYGVLKLINFAHSEVFMVGTFAVLGTWTALGATSNPSFGMMILFLLAGLVAGAVASGATAVGVELIAYRRLRRMNAPPLIFLITAIGLSLVLSEAFGLWQGRLIKGMPTIVEREILFTIGNTEVTNTQLLTIVSALVMMVLLDVFINRTRYGRGVRAVAQNPDTAALMGVNKDRVILLIFLLGGLLAGAAALLYNVRYGNTRFNVGFLLGLKAFTAAVLGGIGNLRGALLGGLLLGVVEVYAATLLTSSWEDVAAFTVLVVVLLFRPTGLLGESLGRARA</sequence>
<evidence type="ECO:0000256" key="6">
    <source>
        <dbReference type="ARBA" id="ARBA00022970"/>
    </source>
</evidence>
<accession>A0A7W5FCT1</accession>